<evidence type="ECO:0000256" key="1">
    <source>
        <dbReference type="SAM" id="SignalP"/>
    </source>
</evidence>
<name>A0ABT8ZW29_9SPHN</name>
<feature type="chain" id="PRO_5045133994" evidence="1">
    <location>
        <begin position="24"/>
        <end position="222"/>
    </location>
</feature>
<accession>A0ABT8ZW29</accession>
<gene>
    <name evidence="3" type="ORF">Q5H94_05525</name>
</gene>
<protein>
    <submittedName>
        <fullName evidence="3">PEPxxWA-CTERM sorting domain-containing protein</fullName>
    </submittedName>
</protein>
<dbReference type="EMBL" id="JAUQSZ010000003">
    <property type="protein sequence ID" value="MDO7841778.1"/>
    <property type="molecule type" value="Genomic_DNA"/>
</dbReference>
<dbReference type="Pfam" id="PF07589">
    <property type="entry name" value="PEP-CTERM"/>
    <property type="match status" value="1"/>
</dbReference>
<dbReference type="NCBIfam" id="NF035944">
    <property type="entry name" value="PEPxxWA-CTERM"/>
    <property type="match status" value="1"/>
</dbReference>
<feature type="domain" description="Ice-binding protein C-terminal" evidence="2">
    <location>
        <begin position="190"/>
        <end position="214"/>
    </location>
</feature>
<keyword evidence="1" id="KW-0732">Signal</keyword>
<reference evidence="3" key="1">
    <citation type="submission" date="2023-07" db="EMBL/GenBank/DDBJ databases">
        <authorList>
            <person name="Kim M.K."/>
        </authorList>
    </citation>
    <scope>NUCLEOTIDE SEQUENCE</scope>
    <source>
        <strain evidence="3">CA1-15</strain>
    </source>
</reference>
<feature type="signal peptide" evidence="1">
    <location>
        <begin position="1"/>
        <end position="23"/>
    </location>
</feature>
<organism evidence="3 4">
    <name type="scientific">Sphingomonas immobilis</name>
    <dbReference type="NCBI Taxonomy" id="3063997"/>
    <lineage>
        <taxon>Bacteria</taxon>
        <taxon>Pseudomonadati</taxon>
        <taxon>Pseudomonadota</taxon>
        <taxon>Alphaproteobacteria</taxon>
        <taxon>Sphingomonadales</taxon>
        <taxon>Sphingomonadaceae</taxon>
        <taxon>Sphingomonas</taxon>
    </lineage>
</organism>
<evidence type="ECO:0000313" key="4">
    <source>
        <dbReference type="Proteomes" id="UP001176468"/>
    </source>
</evidence>
<evidence type="ECO:0000259" key="2">
    <source>
        <dbReference type="Pfam" id="PF07589"/>
    </source>
</evidence>
<dbReference type="RefSeq" id="WP_304560239.1">
    <property type="nucleotide sequence ID" value="NZ_JAUQSZ010000003.1"/>
</dbReference>
<evidence type="ECO:0000313" key="3">
    <source>
        <dbReference type="EMBL" id="MDO7841778.1"/>
    </source>
</evidence>
<keyword evidence="4" id="KW-1185">Reference proteome</keyword>
<dbReference type="InterPro" id="IPR013424">
    <property type="entry name" value="Ice-binding_C"/>
</dbReference>
<comment type="caution">
    <text evidence="3">The sequence shown here is derived from an EMBL/GenBank/DDBJ whole genome shotgun (WGS) entry which is preliminary data.</text>
</comment>
<proteinExistence type="predicted"/>
<sequence>MALTRLIGAASLLLLISVVPAKAQTTTIGTGNGQGGSLLVARPDLALGQSITSPGQSLQTVSLQVLSGDPASTYSFGVYDYNAATSTIGQQLYLTQFNPLASGTLTLNNINVATTAGDTYAFAITPYSANPGSSTVTFRAINVGNTGEYYSGGSYFNLGSSGNPEGAVVNTFANNYDLQFSAVFAAAIAPEPASWAMMISGFGFIGSAVRRARRKDQALSLA</sequence>
<dbReference type="Proteomes" id="UP001176468">
    <property type="component" value="Unassembled WGS sequence"/>
</dbReference>